<reference evidence="1" key="1">
    <citation type="journal article" date="2023" name="Science">
        <title>Genome structures resolve the early diversification of teleost fishes.</title>
        <authorList>
            <person name="Parey E."/>
            <person name="Louis A."/>
            <person name="Montfort J."/>
            <person name="Bouchez O."/>
            <person name="Roques C."/>
            <person name="Iampietro C."/>
            <person name="Lluch J."/>
            <person name="Castinel A."/>
            <person name="Donnadieu C."/>
            <person name="Desvignes T."/>
            <person name="Floi Bucao C."/>
            <person name="Jouanno E."/>
            <person name="Wen M."/>
            <person name="Mejri S."/>
            <person name="Dirks R."/>
            <person name="Jansen H."/>
            <person name="Henkel C."/>
            <person name="Chen W.J."/>
            <person name="Zahm M."/>
            <person name="Cabau C."/>
            <person name="Klopp C."/>
            <person name="Thompson A.W."/>
            <person name="Robinson-Rechavi M."/>
            <person name="Braasch I."/>
            <person name="Lecointre G."/>
            <person name="Bobe J."/>
            <person name="Postlethwait J.H."/>
            <person name="Berthelot C."/>
            <person name="Roest Crollius H."/>
            <person name="Guiguen Y."/>
        </authorList>
    </citation>
    <scope>NUCLEOTIDE SEQUENCE</scope>
    <source>
        <strain evidence="1">WJC10195</strain>
    </source>
</reference>
<keyword evidence="2" id="KW-1185">Reference proteome</keyword>
<proteinExistence type="predicted"/>
<evidence type="ECO:0000313" key="2">
    <source>
        <dbReference type="Proteomes" id="UP001152622"/>
    </source>
</evidence>
<organism evidence="1 2">
    <name type="scientific">Synaphobranchus kaupii</name>
    <name type="common">Kaup's arrowtooth eel</name>
    <dbReference type="NCBI Taxonomy" id="118154"/>
    <lineage>
        <taxon>Eukaryota</taxon>
        <taxon>Metazoa</taxon>
        <taxon>Chordata</taxon>
        <taxon>Craniata</taxon>
        <taxon>Vertebrata</taxon>
        <taxon>Euteleostomi</taxon>
        <taxon>Actinopterygii</taxon>
        <taxon>Neopterygii</taxon>
        <taxon>Teleostei</taxon>
        <taxon>Anguilliformes</taxon>
        <taxon>Synaphobranchidae</taxon>
        <taxon>Synaphobranchus</taxon>
    </lineage>
</organism>
<comment type="caution">
    <text evidence="1">The sequence shown here is derived from an EMBL/GenBank/DDBJ whole genome shotgun (WGS) entry which is preliminary data.</text>
</comment>
<protein>
    <submittedName>
        <fullName evidence="1">Uncharacterized protein</fullName>
    </submittedName>
</protein>
<accession>A0A9Q1FK39</accession>
<dbReference type="AlphaFoldDB" id="A0A9Q1FK39"/>
<dbReference type="OrthoDB" id="9924724at2759"/>
<sequence length="68" mass="7835">MVDETTDGSNAAQMSFVLRWNFNLRLVGTVFEQRVELIKVFDHIIDHADEFDTEYPLCSGTRLTAEKL</sequence>
<name>A0A9Q1FK39_SYNKA</name>
<dbReference type="EMBL" id="JAINUF010000005">
    <property type="protein sequence ID" value="KAJ8360341.1"/>
    <property type="molecule type" value="Genomic_DNA"/>
</dbReference>
<dbReference type="Proteomes" id="UP001152622">
    <property type="component" value="Chromosome 5"/>
</dbReference>
<gene>
    <name evidence="1" type="ORF">SKAU_G00168660</name>
</gene>
<evidence type="ECO:0000313" key="1">
    <source>
        <dbReference type="EMBL" id="KAJ8360341.1"/>
    </source>
</evidence>